<dbReference type="GO" id="GO:0005737">
    <property type="term" value="C:cytoplasm"/>
    <property type="evidence" value="ECO:0007669"/>
    <property type="project" value="TreeGrafter"/>
</dbReference>
<dbReference type="Gene3D" id="3.40.50.1460">
    <property type="match status" value="1"/>
</dbReference>
<feature type="signal peptide" evidence="2">
    <location>
        <begin position="1"/>
        <end position="33"/>
    </location>
</feature>
<dbReference type="AlphaFoldDB" id="A0A933NYW3"/>
<dbReference type="InterPro" id="IPR011600">
    <property type="entry name" value="Pept_C14_caspase"/>
</dbReference>
<comment type="caution">
    <text evidence="4">The sequence shown here is derived from an EMBL/GenBank/DDBJ whole genome shotgun (WGS) entry which is preliminary data.</text>
</comment>
<protein>
    <submittedName>
        <fullName evidence="4">Caspase family protein</fullName>
    </submittedName>
</protein>
<dbReference type="PANTHER" id="PTHR48104:SF30">
    <property type="entry name" value="METACASPASE-1"/>
    <property type="match status" value="1"/>
</dbReference>
<evidence type="ECO:0000256" key="2">
    <source>
        <dbReference type="SAM" id="SignalP"/>
    </source>
</evidence>
<sequence>MAARSKLMHRMTLMLALAPVCFLGAMVATGAQARENYALIVAASDYPNLEEKYWLKGPKNDAELVSDYLINAAPVKFAPQNVVTLGSGAGLHLATHQAILDNLARIARTAKAGDFVFLQFSGHGSQQPATDASEADGRDEIFLAADTMKAPKGTPVMPNVVTDNEMADALKAIRRTGAFVWLVFDSCHSGTMTRGAPDDGDLVMRDIKPADLGIPDSAFPAPQTGGAADTNERAAPLSAEIYADDASDPEMGGLVAFFAAQSTETTPEKGYDVAQADGTTLKLNYGVFTYTIFSALAKTPNMTYRQLAQSVLADYASKNALKPTPLFEGKLDAPVFGSEDAASAEQWPTVVTGDGSITISAGQLHGLSRGTKLLLLPSPSASNDEAIGVMEVISNDQLRSKLAPSSDDTHPSIDKGAVPVGAYVRLAEISYPFELTVAKPDPSSTDAAEVAAVEAALAKILADPQKPMKLKVVEAGAPADVRLAVLSEDAIAKLGGAQGIEATSFDPAPKLWLLPATGQVSLTPQSRSPAMDLKESSFTADLSANLVTIFRATGLSRLSQANSFGAKDFKLSFGLQQAGSSVIAPMAAEQTPIIRSGDRLHVDFTNSSGKAVDINVLYIDHDYGITLICQAHLAANDRLLQPMADIADSDKGAERIVAVINESGKELTDLSFLTQRGIIVKTRGAGEAGLLGMLADLGAGEPTRGPTAIATRDTKTPRGAVVMVPVEALAPTGEQPAAEIAPEGDTPVGSCAG</sequence>
<feature type="domain" description="Peptidase C14 caspase" evidence="3">
    <location>
        <begin position="37"/>
        <end position="331"/>
    </location>
</feature>
<keyword evidence="2" id="KW-0732">Signal</keyword>
<feature type="region of interest" description="Disordered" evidence="1">
    <location>
        <begin position="733"/>
        <end position="753"/>
    </location>
</feature>
<dbReference type="Proteomes" id="UP000782610">
    <property type="component" value="Unassembled WGS sequence"/>
</dbReference>
<accession>A0A933NYW3</accession>
<dbReference type="PANTHER" id="PTHR48104">
    <property type="entry name" value="METACASPASE-4"/>
    <property type="match status" value="1"/>
</dbReference>
<dbReference type="EMBL" id="JACRAF010000036">
    <property type="protein sequence ID" value="MBI4922700.1"/>
    <property type="molecule type" value="Genomic_DNA"/>
</dbReference>
<dbReference type="GO" id="GO:0006508">
    <property type="term" value="P:proteolysis"/>
    <property type="evidence" value="ECO:0007669"/>
    <property type="project" value="InterPro"/>
</dbReference>
<name>A0A933NYW3_9HYPH</name>
<dbReference type="InterPro" id="IPR050452">
    <property type="entry name" value="Metacaspase"/>
</dbReference>
<evidence type="ECO:0000313" key="5">
    <source>
        <dbReference type="Proteomes" id="UP000782610"/>
    </source>
</evidence>
<organism evidence="4 5">
    <name type="scientific">Devosia nanyangense</name>
    <dbReference type="NCBI Taxonomy" id="1228055"/>
    <lineage>
        <taxon>Bacteria</taxon>
        <taxon>Pseudomonadati</taxon>
        <taxon>Pseudomonadota</taxon>
        <taxon>Alphaproteobacteria</taxon>
        <taxon>Hyphomicrobiales</taxon>
        <taxon>Devosiaceae</taxon>
        <taxon>Devosia</taxon>
    </lineage>
</organism>
<evidence type="ECO:0000259" key="3">
    <source>
        <dbReference type="Pfam" id="PF00656"/>
    </source>
</evidence>
<proteinExistence type="predicted"/>
<evidence type="ECO:0000313" key="4">
    <source>
        <dbReference type="EMBL" id="MBI4922700.1"/>
    </source>
</evidence>
<feature type="chain" id="PRO_5037611665" evidence="2">
    <location>
        <begin position="34"/>
        <end position="753"/>
    </location>
</feature>
<reference evidence="4" key="1">
    <citation type="submission" date="2020-07" db="EMBL/GenBank/DDBJ databases">
        <title>Huge and variable diversity of episymbiotic CPR bacteria and DPANN archaea in groundwater ecosystems.</title>
        <authorList>
            <person name="He C.Y."/>
            <person name="Keren R."/>
            <person name="Whittaker M."/>
            <person name="Farag I.F."/>
            <person name="Doudna J."/>
            <person name="Cate J.H.D."/>
            <person name="Banfield J.F."/>
        </authorList>
    </citation>
    <scope>NUCLEOTIDE SEQUENCE</scope>
    <source>
        <strain evidence="4">NC_groundwater_1586_Pr3_B-0.1um_66_15</strain>
    </source>
</reference>
<evidence type="ECO:0000256" key="1">
    <source>
        <dbReference type="SAM" id="MobiDB-lite"/>
    </source>
</evidence>
<dbReference type="GO" id="GO:0004197">
    <property type="term" value="F:cysteine-type endopeptidase activity"/>
    <property type="evidence" value="ECO:0007669"/>
    <property type="project" value="InterPro"/>
</dbReference>
<gene>
    <name evidence="4" type="ORF">HY834_13215</name>
</gene>
<dbReference type="Pfam" id="PF00656">
    <property type="entry name" value="Peptidase_C14"/>
    <property type="match status" value="1"/>
</dbReference>